<evidence type="ECO:0000256" key="9">
    <source>
        <dbReference type="SAM" id="Phobius"/>
    </source>
</evidence>
<feature type="transmembrane region" description="Helical" evidence="9">
    <location>
        <begin position="12"/>
        <end position="33"/>
    </location>
</feature>
<evidence type="ECO:0000256" key="3">
    <source>
        <dbReference type="ARBA" id="ARBA00022481"/>
    </source>
</evidence>
<dbReference type="PANTHER" id="PTHR30093:SF44">
    <property type="entry name" value="TYPE II SECRETION SYSTEM CORE PROTEIN G"/>
    <property type="match status" value="1"/>
</dbReference>
<dbReference type="eggNOG" id="COG2165">
    <property type="taxonomic scope" value="Bacteria"/>
</dbReference>
<dbReference type="EMBL" id="CP003382">
    <property type="protein sequence ID" value="AFZ67476.1"/>
    <property type="molecule type" value="Genomic_DNA"/>
</dbReference>
<comment type="subcellular location">
    <subcellularLocation>
        <location evidence="1">Cell outer membrane</location>
        <topology evidence="1">Single-pass membrane protein</topology>
    </subcellularLocation>
    <subcellularLocation>
        <location evidence="2">Periplasm</location>
    </subcellularLocation>
</comment>
<keyword evidence="3" id="KW-0488">Methylation</keyword>
<evidence type="ECO:0000313" key="11">
    <source>
        <dbReference type="Proteomes" id="UP000010467"/>
    </source>
</evidence>
<name>L0A0V2_DEIPD</name>
<keyword evidence="11" id="KW-1185">Reference proteome</keyword>
<keyword evidence="4 9" id="KW-0812">Transmembrane</keyword>
<dbReference type="Proteomes" id="UP000010467">
    <property type="component" value="Chromosome"/>
</dbReference>
<evidence type="ECO:0000256" key="6">
    <source>
        <dbReference type="ARBA" id="ARBA00022989"/>
    </source>
</evidence>
<dbReference type="KEGG" id="dpd:Deipe_1975"/>
<evidence type="ECO:0000256" key="4">
    <source>
        <dbReference type="ARBA" id="ARBA00022692"/>
    </source>
</evidence>
<dbReference type="PATRIC" id="fig|937777.3.peg.1981"/>
<dbReference type="NCBIfam" id="TIGR02532">
    <property type="entry name" value="IV_pilin_GFxxxE"/>
    <property type="match status" value="1"/>
</dbReference>
<keyword evidence="5" id="KW-0574">Periplasm</keyword>
<reference evidence="11" key="1">
    <citation type="submission" date="2012-03" db="EMBL/GenBank/DDBJ databases">
        <title>Complete sequence of chromosome of Deinococcus peraridilitoris DSM 19664.</title>
        <authorList>
            <person name="Lucas S."/>
            <person name="Copeland A."/>
            <person name="Lapidus A."/>
            <person name="Glavina del Rio T."/>
            <person name="Dalin E."/>
            <person name="Tice H."/>
            <person name="Bruce D."/>
            <person name="Goodwin L."/>
            <person name="Pitluck S."/>
            <person name="Peters L."/>
            <person name="Mikhailova N."/>
            <person name="Lu M."/>
            <person name="Kyrpides N."/>
            <person name="Mavromatis K."/>
            <person name="Ivanova N."/>
            <person name="Brettin T."/>
            <person name="Detter J.C."/>
            <person name="Han C."/>
            <person name="Larimer F."/>
            <person name="Land M."/>
            <person name="Hauser L."/>
            <person name="Markowitz V."/>
            <person name="Cheng J.-F."/>
            <person name="Hugenholtz P."/>
            <person name="Woyke T."/>
            <person name="Wu D."/>
            <person name="Pukall R."/>
            <person name="Steenblock K."/>
            <person name="Brambilla E."/>
            <person name="Klenk H.-P."/>
            <person name="Eisen J.A."/>
        </authorList>
    </citation>
    <scope>NUCLEOTIDE SEQUENCE [LARGE SCALE GENOMIC DNA]</scope>
    <source>
        <strain evidence="11">DSM 19664 / LMG 22246 / CIP 109416 / KR-200</strain>
    </source>
</reference>
<proteinExistence type="predicted"/>
<organism evidence="10 11">
    <name type="scientific">Deinococcus peraridilitoris (strain DSM 19664 / LMG 22246 / CIP 109416 / KR-200)</name>
    <dbReference type="NCBI Taxonomy" id="937777"/>
    <lineage>
        <taxon>Bacteria</taxon>
        <taxon>Thermotogati</taxon>
        <taxon>Deinococcota</taxon>
        <taxon>Deinococci</taxon>
        <taxon>Deinococcales</taxon>
        <taxon>Deinococcaceae</taxon>
        <taxon>Deinococcus</taxon>
    </lineage>
</organism>
<dbReference type="SUPFAM" id="SSF54523">
    <property type="entry name" value="Pili subunits"/>
    <property type="match status" value="1"/>
</dbReference>
<evidence type="ECO:0000256" key="8">
    <source>
        <dbReference type="ARBA" id="ARBA00023237"/>
    </source>
</evidence>
<keyword evidence="7 9" id="KW-0472">Membrane</keyword>
<dbReference type="InterPro" id="IPR045584">
    <property type="entry name" value="Pilin-like"/>
</dbReference>
<sequence>MKNRRTQGFTLIELLIVIAIIGILAAVLIPNLLSARTRAQTSAAQAYAREAITALESLQSQDSRITYSNTTPAVVTMTDANGVAVAINDLGATVAPAFAGADFTQAQVAAVLKAGTNGIGVVTYYASGHATAANRVQVNQTINGTAFCSELNVNTNALVTREGACNAGAPLT</sequence>
<dbReference type="Gene3D" id="3.30.700.10">
    <property type="entry name" value="Glycoprotein, Type 4 Pilin"/>
    <property type="match status" value="1"/>
</dbReference>
<dbReference type="GO" id="GO:0009279">
    <property type="term" value="C:cell outer membrane"/>
    <property type="evidence" value="ECO:0007669"/>
    <property type="project" value="UniProtKB-SubCell"/>
</dbReference>
<evidence type="ECO:0000256" key="7">
    <source>
        <dbReference type="ARBA" id="ARBA00023136"/>
    </source>
</evidence>
<dbReference type="PROSITE" id="PS00409">
    <property type="entry name" value="PROKAR_NTER_METHYL"/>
    <property type="match status" value="1"/>
</dbReference>
<keyword evidence="8" id="KW-0998">Cell outer membrane</keyword>
<dbReference type="Pfam" id="PF07963">
    <property type="entry name" value="N_methyl"/>
    <property type="match status" value="1"/>
</dbReference>
<keyword evidence="6 9" id="KW-1133">Transmembrane helix</keyword>
<dbReference type="AlphaFoldDB" id="L0A0V2"/>
<accession>L0A0V2</accession>
<protein>
    <submittedName>
        <fullName evidence="10">Prepilin-type N-terminal cleavage/methylation domain-containing protein</fullName>
    </submittedName>
</protein>
<dbReference type="GO" id="GO:0042597">
    <property type="term" value="C:periplasmic space"/>
    <property type="evidence" value="ECO:0007669"/>
    <property type="project" value="UniProtKB-SubCell"/>
</dbReference>
<dbReference type="HOGENOM" id="CLU_091705_7_4_0"/>
<dbReference type="STRING" id="937777.Deipe_1975"/>
<dbReference type="PANTHER" id="PTHR30093">
    <property type="entry name" value="GENERAL SECRETION PATHWAY PROTEIN G"/>
    <property type="match status" value="1"/>
</dbReference>
<evidence type="ECO:0000313" key="10">
    <source>
        <dbReference type="EMBL" id="AFZ67476.1"/>
    </source>
</evidence>
<dbReference type="InterPro" id="IPR012902">
    <property type="entry name" value="N_methyl_site"/>
</dbReference>
<gene>
    <name evidence="10" type="ordered locus">Deipe_1975</name>
</gene>
<dbReference type="RefSeq" id="WP_015235781.1">
    <property type="nucleotide sequence ID" value="NC_019793.1"/>
</dbReference>
<evidence type="ECO:0000256" key="2">
    <source>
        <dbReference type="ARBA" id="ARBA00004418"/>
    </source>
</evidence>
<evidence type="ECO:0000256" key="1">
    <source>
        <dbReference type="ARBA" id="ARBA00004203"/>
    </source>
</evidence>
<evidence type="ECO:0000256" key="5">
    <source>
        <dbReference type="ARBA" id="ARBA00022764"/>
    </source>
</evidence>